<dbReference type="EMBL" id="UIGR01000001">
    <property type="protein sequence ID" value="SUX32497.1"/>
    <property type="molecule type" value="Genomic_DNA"/>
</dbReference>
<dbReference type="SUPFAM" id="SSF51412">
    <property type="entry name" value="Inosine monophosphate dehydrogenase (IMPDH)"/>
    <property type="match status" value="1"/>
</dbReference>
<proteinExistence type="predicted"/>
<comment type="caution">
    <text evidence="1">The sequence shown here is derived from an EMBL/GenBank/DDBJ whole genome shotgun (WGS) entry which is preliminary data.</text>
</comment>
<sequence>MKCVDDFRLKLGKHELVPIVIGGMGVDISTAQLALEAARLGGVGHISDAMVPTVADRRFNTKFVKNKLAQYKFNVENPDKSVVRFDLACWKRRPACMSAMPCNRSRARA</sequence>
<evidence type="ECO:0000313" key="2">
    <source>
        <dbReference type="Proteomes" id="UP000254029"/>
    </source>
</evidence>
<dbReference type="Proteomes" id="UP000254029">
    <property type="component" value="Unassembled WGS sequence"/>
</dbReference>
<dbReference type="AlphaFoldDB" id="A0AAX2M7T2"/>
<name>A0AAX2M7T2_CHRVL</name>
<gene>
    <name evidence="1" type="ORF">NCTC8684_01576</name>
</gene>
<evidence type="ECO:0000313" key="1">
    <source>
        <dbReference type="EMBL" id="SUX32497.1"/>
    </source>
</evidence>
<organism evidence="1 2">
    <name type="scientific">Chromobacterium violaceum</name>
    <dbReference type="NCBI Taxonomy" id="536"/>
    <lineage>
        <taxon>Bacteria</taxon>
        <taxon>Pseudomonadati</taxon>
        <taxon>Pseudomonadota</taxon>
        <taxon>Betaproteobacteria</taxon>
        <taxon>Neisseriales</taxon>
        <taxon>Chromobacteriaceae</taxon>
        <taxon>Chromobacterium</taxon>
    </lineage>
</organism>
<protein>
    <recommendedName>
        <fullName evidence="3">Enoyl-[acyl-carrier-protein] reductase II</fullName>
    </recommendedName>
</protein>
<reference evidence="1 2" key="1">
    <citation type="submission" date="2018-06" db="EMBL/GenBank/DDBJ databases">
        <authorList>
            <consortium name="Pathogen Informatics"/>
            <person name="Doyle S."/>
        </authorList>
    </citation>
    <scope>NUCLEOTIDE SEQUENCE [LARGE SCALE GENOMIC DNA]</scope>
    <source>
        <strain evidence="1 2">NCTC8684</strain>
    </source>
</reference>
<evidence type="ECO:0008006" key="3">
    <source>
        <dbReference type="Google" id="ProtNLM"/>
    </source>
</evidence>
<accession>A0AAX2M7T2</accession>